<evidence type="ECO:0000256" key="2">
    <source>
        <dbReference type="RuleBase" id="RU362119"/>
    </source>
</evidence>
<keyword evidence="2" id="KW-0547">Nucleotide-binding</keyword>
<dbReference type="Gene3D" id="3.90.780.10">
    <property type="entry name" value="5'-Nucleotidase, C-terminal domain"/>
    <property type="match status" value="1"/>
</dbReference>
<evidence type="ECO:0000313" key="6">
    <source>
        <dbReference type="Proteomes" id="UP001596047"/>
    </source>
</evidence>
<dbReference type="InterPro" id="IPR006179">
    <property type="entry name" value="5_nucleotidase/apyrase"/>
</dbReference>
<gene>
    <name evidence="5" type="ORF">ACFPYJ_00510</name>
</gene>
<dbReference type="PANTHER" id="PTHR11575:SF23">
    <property type="entry name" value="5-NUCLEOTIDASE FAMILY PROTEIN"/>
    <property type="match status" value="1"/>
</dbReference>
<reference evidence="6" key="1">
    <citation type="journal article" date="2019" name="Int. J. Syst. Evol. Microbiol.">
        <title>The Global Catalogue of Microorganisms (GCM) 10K type strain sequencing project: providing services to taxonomists for standard genome sequencing and annotation.</title>
        <authorList>
            <consortium name="The Broad Institute Genomics Platform"/>
            <consortium name="The Broad Institute Genome Sequencing Center for Infectious Disease"/>
            <person name="Wu L."/>
            <person name="Ma J."/>
        </authorList>
    </citation>
    <scope>NUCLEOTIDE SEQUENCE [LARGE SCALE GENOMIC DNA]</scope>
    <source>
        <strain evidence="6">CGMCC 1.3240</strain>
    </source>
</reference>
<dbReference type="EMBL" id="JBHSOW010000005">
    <property type="protein sequence ID" value="MFC5647631.1"/>
    <property type="molecule type" value="Genomic_DNA"/>
</dbReference>
<dbReference type="CDD" id="cd00845">
    <property type="entry name" value="MPP_UshA_N_like"/>
    <property type="match status" value="1"/>
</dbReference>
<dbReference type="Pfam" id="PF00149">
    <property type="entry name" value="Metallophos"/>
    <property type="match status" value="1"/>
</dbReference>
<proteinExistence type="inferred from homology"/>
<dbReference type="InterPro" id="IPR004843">
    <property type="entry name" value="Calcineurin-like_PHP"/>
</dbReference>
<name>A0ABW0VPF5_9BACL</name>
<dbReference type="Pfam" id="PF02872">
    <property type="entry name" value="5_nucleotid_C"/>
    <property type="match status" value="1"/>
</dbReference>
<dbReference type="PRINTS" id="PR01607">
    <property type="entry name" value="APYRASEFAMLY"/>
</dbReference>
<protein>
    <submittedName>
        <fullName evidence="5">Bifunctional metallophosphatase/5'-nucleotidase</fullName>
    </submittedName>
</protein>
<dbReference type="InterPro" id="IPR008334">
    <property type="entry name" value="5'-Nucleotdase_C"/>
</dbReference>
<sequence>MNESSLAAPEVVLLHSNDIHSRLEPAAKMAAYIADTRRTYGSDHVLAVDIGDHMDRMRVETEGSDGLVNIALMNAAGYEVATIGNNEGLTFTPEHLDAAYGEQAKFQTICANFRYGTTGERPKWLMPSTIIKKSRLTLGLIGVTAAFSDFYKLLGWDVTDPLKAVAEQAALLREQVDVLVVMSHLGLPMDRRMAQEISGIDLILGGHTHHLLEEPEYIGQTCVCAAGKFGEYIGRVEIGIDPISTRPTFRAVCVPVAALEEQAEAAAIISGFKAAGERRLSRVIARLSAPLPARAERESPLGNLLAAGLRRWTDAEIGIVNAGQLLGGLAAGDVTAGDIHALCPSPINPCRMKLRGTAIRLAMEQSLLGEFIDKPIRGFGFRGTLLGTLAVDGAEIHWDDAAEPYNKITSILINGQPFDDEREYLVGTIDMFTFGVGYETIKGGTEFRYYLPEFIRDVLERELQDSEALSDSHRLRWIHSDAGSR</sequence>
<dbReference type="SUPFAM" id="SSF55816">
    <property type="entry name" value="5'-nucleotidase (syn. UDP-sugar hydrolase), C-terminal domain"/>
    <property type="match status" value="1"/>
</dbReference>
<comment type="similarity">
    <text evidence="2">Belongs to the 5'-nucleotidase family.</text>
</comment>
<dbReference type="InterPro" id="IPR029052">
    <property type="entry name" value="Metallo-depent_PP-like"/>
</dbReference>
<keyword evidence="6" id="KW-1185">Reference proteome</keyword>
<dbReference type="Proteomes" id="UP001596047">
    <property type="component" value="Unassembled WGS sequence"/>
</dbReference>
<dbReference type="RefSeq" id="WP_379186080.1">
    <property type="nucleotide sequence ID" value="NZ_JBHSOW010000005.1"/>
</dbReference>
<feature type="domain" description="5'-Nucleotidase C-terminal" evidence="4">
    <location>
        <begin position="293"/>
        <end position="431"/>
    </location>
</feature>
<dbReference type="SUPFAM" id="SSF56300">
    <property type="entry name" value="Metallo-dependent phosphatases"/>
    <property type="match status" value="1"/>
</dbReference>
<accession>A0ABW0VPF5</accession>
<feature type="domain" description="Calcineurin-like phosphoesterase" evidence="3">
    <location>
        <begin position="13"/>
        <end position="210"/>
    </location>
</feature>
<evidence type="ECO:0000259" key="4">
    <source>
        <dbReference type="Pfam" id="PF02872"/>
    </source>
</evidence>
<comment type="caution">
    <text evidence="5">The sequence shown here is derived from an EMBL/GenBank/DDBJ whole genome shotgun (WGS) entry which is preliminary data.</text>
</comment>
<dbReference type="PANTHER" id="PTHR11575">
    <property type="entry name" value="5'-NUCLEOTIDASE-RELATED"/>
    <property type="match status" value="1"/>
</dbReference>
<dbReference type="Gene3D" id="3.60.21.10">
    <property type="match status" value="1"/>
</dbReference>
<dbReference type="InterPro" id="IPR036907">
    <property type="entry name" value="5'-Nucleotdase_C_sf"/>
</dbReference>
<keyword evidence="1" id="KW-0732">Signal</keyword>
<evidence type="ECO:0000259" key="3">
    <source>
        <dbReference type="Pfam" id="PF00149"/>
    </source>
</evidence>
<evidence type="ECO:0000256" key="1">
    <source>
        <dbReference type="ARBA" id="ARBA00022729"/>
    </source>
</evidence>
<keyword evidence="2" id="KW-0378">Hydrolase</keyword>
<evidence type="ECO:0000313" key="5">
    <source>
        <dbReference type="EMBL" id="MFC5647631.1"/>
    </source>
</evidence>
<organism evidence="5 6">
    <name type="scientific">Paenibacillus solisilvae</name>
    <dbReference type="NCBI Taxonomy" id="2486751"/>
    <lineage>
        <taxon>Bacteria</taxon>
        <taxon>Bacillati</taxon>
        <taxon>Bacillota</taxon>
        <taxon>Bacilli</taxon>
        <taxon>Bacillales</taxon>
        <taxon>Paenibacillaceae</taxon>
        <taxon>Paenibacillus</taxon>
    </lineage>
</organism>